<keyword evidence="2" id="KW-1185">Reference proteome</keyword>
<accession>A0A1H7M3S0</accession>
<reference evidence="2" key="1">
    <citation type="submission" date="2016-10" db="EMBL/GenBank/DDBJ databases">
        <authorList>
            <person name="Varghese N."/>
            <person name="Submissions S."/>
        </authorList>
    </citation>
    <scope>NUCLEOTIDE SEQUENCE [LARGE SCALE GENOMIC DNA]</scope>
    <source>
        <strain evidence="2">CGMCC 1.9127</strain>
    </source>
</reference>
<dbReference type="EMBL" id="FOBI01000005">
    <property type="protein sequence ID" value="SEL05385.1"/>
    <property type="molecule type" value="Genomic_DNA"/>
</dbReference>
<dbReference type="Proteomes" id="UP000199297">
    <property type="component" value="Unassembled WGS sequence"/>
</dbReference>
<dbReference type="InterPro" id="IPR038086">
    <property type="entry name" value="DUF2789_sf"/>
</dbReference>
<evidence type="ECO:0000313" key="2">
    <source>
        <dbReference type="Proteomes" id="UP000199297"/>
    </source>
</evidence>
<organism evidence="1 2">
    <name type="scientific">Colwellia chukchiensis</name>
    <dbReference type="NCBI Taxonomy" id="641665"/>
    <lineage>
        <taxon>Bacteria</taxon>
        <taxon>Pseudomonadati</taxon>
        <taxon>Pseudomonadota</taxon>
        <taxon>Gammaproteobacteria</taxon>
        <taxon>Alteromonadales</taxon>
        <taxon>Colwelliaceae</taxon>
        <taxon>Colwellia</taxon>
    </lineage>
</organism>
<evidence type="ECO:0000313" key="1">
    <source>
        <dbReference type="EMBL" id="SEL05385.1"/>
    </source>
</evidence>
<dbReference type="InterPro" id="IPR021250">
    <property type="entry name" value="DUF2789"/>
</dbReference>
<sequence length="77" mass="8547">MDRSAHDMAGLFAQLGLKNSDKDIEAFIASHRGILKKQTLVSAPFWSVSQAQFIQEAIQLDSDWSEVVDTLDALLRA</sequence>
<gene>
    <name evidence="1" type="ORF">SAMN05216262_10566</name>
</gene>
<proteinExistence type="predicted"/>
<dbReference type="AlphaFoldDB" id="A0A1H7M3S0"/>
<dbReference type="Gene3D" id="1.10.10.1130">
    <property type="entry name" value="Uncharacterised protein PF10982, DUF2789"/>
    <property type="match status" value="1"/>
</dbReference>
<protein>
    <recommendedName>
        <fullName evidence="3">DUF2789 domain-containing protein</fullName>
    </recommendedName>
</protein>
<dbReference type="Pfam" id="PF10982">
    <property type="entry name" value="DUF2789"/>
    <property type="match status" value="1"/>
</dbReference>
<dbReference type="STRING" id="641665.GCA_002104455_03109"/>
<evidence type="ECO:0008006" key="3">
    <source>
        <dbReference type="Google" id="ProtNLM"/>
    </source>
</evidence>
<name>A0A1H7M3S0_9GAMM</name>
<dbReference type="OrthoDB" id="5828847at2"/>
<dbReference type="RefSeq" id="WP_085284625.1">
    <property type="nucleotide sequence ID" value="NZ_FOBI01000005.1"/>
</dbReference>